<accession>A0ABP0IES3</accession>
<dbReference type="Pfam" id="PF12796">
    <property type="entry name" value="Ank_2"/>
    <property type="match status" value="1"/>
</dbReference>
<dbReference type="PANTHER" id="PTHR24201:SF16">
    <property type="entry name" value="ANKYRIN-1-LIKE-RELATED"/>
    <property type="match status" value="1"/>
</dbReference>
<gene>
    <name evidence="4" type="ORF">SCF082_LOCUS6780</name>
</gene>
<evidence type="ECO:0000256" key="3">
    <source>
        <dbReference type="PROSITE-ProRule" id="PRU00023"/>
    </source>
</evidence>
<sequence length="160" mass="17470">NLVQKNADLDARDESGWLPVHWAAQSGSVETLCNLHYLGADFVSRTYVGETALHIAAQYNDGAMLQALLASNADIEELNFDMRTALHMAAVNGQTEALQTLLFYKADLEKTVEDDSGMTAFLLAVTHEREGAVHCMLSDIPFPPKLPISLPGKKKADAKK</sequence>
<dbReference type="SUPFAM" id="SSF48403">
    <property type="entry name" value="Ankyrin repeat"/>
    <property type="match status" value="1"/>
</dbReference>
<dbReference type="EMBL" id="CAXAMM010003752">
    <property type="protein sequence ID" value="CAK9001101.1"/>
    <property type="molecule type" value="Genomic_DNA"/>
</dbReference>
<dbReference type="SMART" id="SM00248">
    <property type="entry name" value="ANK"/>
    <property type="match status" value="4"/>
</dbReference>
<dbReference type="InterPro" id="IPR036770">
    <property type="entry name" value="Ankyrin_rpt-contain_sf"/>
</dbReference>
<dbReference type="PANTHER" id="PTHR24201">
    <property type="entry name" value="ANK_REP_REGION DOMAIN-CONTAINING PROTEIN"/>
    <property type="match status" value="1"/>
</dbReference>
<feature type="repeat" description="ANK" evidence="3">
    <location>
        <begin position="48"/>
        <end position="80"/>
    </location>
</feature>
<organism evidence="4 5">
    <name type="scientific">Durusdinium trenchii</name>
    <dbReference type="NCBI Taxonomy" id="1381693"/>
    <lineage>
        <taxon>Eukaryota</taxon>
        <taxon>Sar</taxon>
        <taxon>Alveolata</taxon>
        <taxon>Dinophyceae</taxon>
        <taxon>Suessiales</taxon>
        <taxon>Symbiodiniaceae</taxon>
        <taxon>Durusdinium</taxon>
    </lineage>
</organism>
<comment type="caution">
    <text evidence="4">The sequence shown here is derived from an EMBL/GenBank/DDBJ whole genome shotgun (WGS) entry which is preliminary data.</text>
</comment>
<keyword evidence="1" id="KW-0677">Repeat</keyword>
<feature type="non-terminal residue" evidence="4">
    <location>
        <position position="1"/>
    </location>
</feature>
<evidence type="ECO:0000313" key="5">
    <source>
        <dbReference type="Proteomes" id="UP001642464"/>
    </source>
</evidence>
<dbReference type="PROSITE" id="PS50088">
    <property type="entry name" value="ANK_REPEAT"/>
    <property type="match status" value="2"/>
</dbReference>
<keyword evidence="5" id="KW-1185">Reference proteome</keyword>
<evidence type="ECO:0000256" key="2">
    <source>
        <dbReference type="ARBA" id="ARBA00023043"/>
    </source>
</evidence>
<feature type="non-terminal residue" evidence="4">
    <location>
        <position position="160"/>
    </location>
</feature>
<evidence type="ECO:0000256" key="1">
    <source>
        <dbReference type="ARBA" id="ARBA00022737"/>
    </source>
</evidence>
<feature type="repeat" description="ANK" evidence="3">
    <location>
        <begin position="81"/>
        <end position="113"/>
    </location>
</feature>
<dbReference type="InterPro" id="IPR050776">
    <property type="entry name" value="Ank_Repeat/CDKN_Inhibitor"/>
</dbReference>
<evidence type="ECO:0000313" key="4">
    <source>
        <dbReference type="EMBL" id="CAK9001101.1"/>
    </source>
</evidence>
<reference evidence="4 5" key="1">
    <citation type="submission" date="2024-02" db="EMBL/GenBank/DDBJ databases">
        <authorList>
            <person name="Chen Y."/>
            <person name="Shah S."/>
            <person name="Dougan E. K."/>
            <person name="Thang M."/>
            <person name="Chan C."/>
        </authorList>
    </citation>
    <scope>NUCLEOTIDE SEQUENCE [LARGE SCALE GENOMIC DNA]</scope>
</reference>
<keyword evidence="2 3" id="KW-0040">ANK repeat</keyword>
<name>A0ABP0IES3_9DINO</name>
<dbReference type="Gene3D" id="1.25.40.20">
    <property type="entry name" value="Ankyrin repeat-containing domain"/>
    <property type="match status" value="1"/>
</dbReference>
<dbReference type="Proteomes" id="UP001642464">
    <property type="component" value="Unassembled WGS sequence"/>
</dbReference>
<dbReference type="InterPro" id="IPR002110">
    <property type="entry name" value="Ankyrin_rpt"/>
</dbReference>
<proteinExistence type="predicted"/>
<dbReference type="PROSITE" id="PS50297">
    <property type="entry name" value="ANK_REP_REGION"/>
    <property type="match status" value="2"/>
</dbReference>
<protein>
    <submittedName>
        <fullName evidence="4">Ankyrin repeat domain-containing protein 42</fullName>
    </submittedName>
</protein>